<accession>A0A1S3TAD3</accession>
<dbReference type="InterPro" id="IPR005162">
    <property type="entry name" value="Retrotrans_gag_dom"/>
</dbReference>
<organism evidence="3 4">
    <name type="scientific">Vigna radiata var. radiata</name>
    <name type="common">Mung bean</name>
    <name type="synonym">Phaseolus aureus</name>
    <dbReference type="NCBI Taxonomy" id="3916"/>
    <lineage>
        <taxon>Eukaryota</taxon>
        <taxon>Viridiplantae</taxon>
        <taxon>Streptophyta</taxon>
        <taxon>Embryophyta</taxon>
        <taxon>Tracheophyta</taxon>
        <taxon>Spermatophyta</taxon>
        <taxon>Magnoliopsida</taxon>
        <taxon>eudicotyledons</taxon>
        <taxon>Gunneridae</taxon>
        <taxon>Pentapetalae</taxon>
        <taxon>rosids</taxon>
        <taxon>fabids</taxon>
        <taxon>Fabales</taxon>
        <taxon>Fabaceae</taxon>
        <taxon>Papilionoideae</taxon>
        <taxon>50 kb inversion clade</taxon>
        <taxon>NPAAA clade</taxon>
        <taxon>indigoferoid/millettioid clade</taxon>
        <taxon>Phaseoleae</taxon>
        <taxon>Vigna</taxon>
    </lineage>
</organism>
<dbReference type="PANTHER" id="PTHR33223:SF10">
    <property type="entry name" value="AMINOTRANSFERASE-LIKE PLANT MOBILE DOMAIN-CONTAINING PROTEIN"/>
    <property type="match status" value="1"/>
</dbReference>
<protein>
    <submittedName>
        <fullName evidence="4">Uncharacterized protein LOC106753435</fullName>
    </submittedName>
</protein>
<evidence type="ECO:0000313" key="4">
    <source>
        <dbReference type="RefSeq" id="XP_014490730.1"/>
    </source>
</evidence>
<dbReference type="Proteomes" id="UP000087766">
    <property type="component" value="Unplaced"/>
</dbReference>
<name>A0A1S3TAD3_VIGRR</name>
<reference evidence="4" key="1">
    <citation type="submission" date="2025-08" db="UniProtKB">
        <authorList>
            <consortium name="RefSeq"/>
        </authorList>
    </citation>
    <scope>IDENTIFICATION</scope>
    <source>
        <tissue evidence="4">Leaf</tissue>
    </source>
</reference>
<evidence type="ECO:0000259" key="2">
    <source>
        <dbReference type="Pfam" id="PF03732"/>
    </source>
</evidence>
<dbReference type="RefSeq" id="XP_014490730.1">
    <property type="nucleotide sequence ID" value="XM_014635244.1"/>
</dbReference>
<sequence>MEKYDGSTDPDEHLRSFVGAMTVYSTDNLVWCRVFSLSLKGEALAWFHSLEHKTIDGFGTLRNLFRQQYASIMAQELTYLALLKIRQEAGSFADSLYAESSLTMGELQNRATKFICIEEMWAFQKSQREEAAQVGNPNHERKEGKRLLPTPPNADGGKYYCYHQNLGHSTEDCVAFNDKIEELIRTGYLKKYVR</sequence>
<dbReference type="GeneID" id="106753435"/>
<dbReference type="KEGG" id="vra:106753435"/>
<dbReference type="AlphaFoldDB" id="A0A1S3TAD3"/>
<dbReference type="Pfam" id="PF03732">
    <property type="entry name" value="Retrotrans_gag"/>
    <property type="match status" value="1"/>
</dbReference>
<evidence type="ECO:0000256" key="1">
    <source>
        <dbReference type="SAM" id="MobiDB-lite"/>
    </source>
</evidence>
<feature type="domain" description="Retrotransposon gag" evidence="2">
    <location>
        <begin position="34"/>
        <end position="94"/>
    </location>
</feature>
<keyword evidence="3" id="KW-1185">Reference proteome</keyword>
<feature type="region of interest" description="Disordered" evidence="1">
    <location>
        <begin position="131"/>
        <end position="151"/>
    </location>
</feature>
<gene>
    <name evidence="4" type="primary">LOC106753435</name>
</gene>
<dbReference type="PANTHER" id="PTHR33223">
    <property type="entry name" value="CCHC-TYPE DOMAIN-CONTAINING PROTEIN"/>
    <property type="match status" value="1"/>
</dbReference>
<evidence type="ECO:0000313" key="3">
    <source>
        <dbReference type="Proteomes" id="UP000087766"/>
    </source>
</evidence>
<proteinExistence type="predicted"/>
<dbReference type="OrthoDB" id="1426925at2759"/>